<keyword evidence="3 12" id="KW-0808">Transferase</keyword>
<dbReference type="GO" id="GO:0000428">
    <property type="term" value="C:DNA-directed RNA polymerase complex"/>
    <property type="evidence" value="ECO:0007669"/>
    <property type="project" value="UniProtKB-KW"/>
</dbReference>
<evidence type="ECO:0000256" key="10">
    <source>
        <dbReference type="ARBA" id="ARBA00023125"/>
    </source>
</evidence>
<evidence type="ECO:0000256" key="8">
    <source>
        <dbReference type="ARBA" id="ARBA00022833"/>
    </source>
</evidence>
<dbReference type="HAMAP" id="MF_00974">
    <property type="entry name" value="DNA_primase_DnaG"/>
    <property type="match status" value="1"/>
</dbReference>
<comment type="cofactor">
    <cofactor evidence="12 13 14">
        <name>Zn(2+)</name>
        <dbReference type="ChEBI" id="CHEBI:29105"/>
    </cofactor>
    <text evidence="12 13 14">Binds 1 zinc ion per monomer.</text>
</comment>
<dbReference type="Gene3D" id="1.20.50.20">
    <property type="entry name" value="DnaG, RNA polymerase domain, helical bundle"/>
    <property type="match status" value="1"/>
</dbReference>
<evidence type="ECO:0000256" key="5">
    <source>
        <dbReference type="ARBA" id="ARBA00022705"/>
    </source>
</evidence>
<gene>
    <name evidence="12" type="primary">dnaG</name>
    <name evidence="16" type="ORF">SAMN05216333_1435</name>
</gene>
<evidence type="ECO:0000256" key="6">
    <source>
        <dbReference type="ARBA" id="ARBA00022723"/>
    </source>
</evidence>
<evidence type="ECO:0000256" key="12">
    <source>
        <dbReference type="HAMAP-Rule" id="MF_00974"/>
    </source>
</evidence>
<dbReference type="SUPFAM" id="SSF57783">
    <property type="entry name" value="Zinc beta-ribbon"/>
    <property type="match status" value="1"/>
</dbReference>
<evidence type="ECO:0000259" key="15">
    <source>
        <dbReference type="PROSITE" id="PS50880"/>
    </source>
</evidence>
<keyword evidence="11 12" id="KW-0804">Transcription</keyword>
<evidence type="ECO:0000313" key="16">
    <source>
        <dbReference type="EMBL" id="SEP08615.1"/>
    </source>
</evidence>
<dbReference type="InterPro" id="IPR030846">
    <property type="entry name" value="DnaG_bac"/>
</dbReference>
<dbReference type="PANTHER" id="PTHR30313">
    <property type="entry name" value="DNA PRIMASE"/>
    <property type="match status" value="1"/>
</dbReference>
<dbReference type="InterPro" id="IPR013173">
    <property type="entry name" value="DNA_primase_DnaG_DnaB-bd_dom"/>
</dbReference>
<keyword evidence="6 12" id="KW-0479">Metal-binding</keyword>
<dbReference type="Gene3D" id="3.40.1360.10">
    <property type="match status" value="1"/>
</dbReference>
<dbReference type="FunFam" id="3.90.980.10:FF:000001">
    <property type="entry name" value="DNA primase"/>
    <property type="match status" value="1"/>
</dbReference>
<dbReference type="Pfam" id="PF10410">
    <property type="entry name" value="DnaB_bind"/>
    <property type="match status" value="1"/>
</dbReference>
<dbReference type="AlphaFoldDB" id="A0A1H8UZM6"/>
<dbReference type="InterPro" id="IPR034151">
    <property type="entry name" value="TOPRIM_DnaG_bac"/>
</dbReference>
<dbReference type="InterPro" id="IPR050219">
    <property type="entry name" value="DnaG_primase"/>
</dbReference>
<dbReference type="PIRSF" id="PIRSF002811">
    <property type="entry name" value="DnaG"/>
    <property type="match status" value="1"/>
</dbReference>
<dbReference type="Pfam" id="PF08275">
    <property type="entry name" value="DNAG_N"/>
    <property type="match status" value="1"/>
</dbReference>
<dbReference type="InterPro" id="IPR002694">
    <property type="entry name" value="Znf_CHC2"/>
</dbReference>
<evidence type="ECO:0000256" key="3">
    <source>
        <dbReference type="ARBA" id="ARBA00022679"/>
    </source>
</evidence>
<dbReference type="SMART" id="SM00400">
    <property type="entry name" value="ZnF_CHCC"/>
    <property type="match status" value="1"/>
</dbReference>
<dbReference type="Proteomes" id="UP000198814">
    <property type="component" value="Unassembled WGS sequence"/>
</dbReference>
<keyword evidence="5 12" id="KW-0235">DNA replication</keyword>
<feature type="domain" description="Toprim" evidence="15">
    <location>
        <begin position="274"/>
        <end position="356"/>
    </location>
</feature>
<comment type="function">
    <text evidence="12 13">RNA polymerase that catalyzes the synthesis of short RNA molecules used as primers for DNA polymerase during DNA replication.</text>
</comment>
<dbReference type="GO" id="GO:0005737">
    <property type="term" value="C:cytoplasm"/>
    <property type="evidence" value="ECO:0007669"/>
    <property type="project" value="TreeGrafter"/>
</dbReference>
<dbReference type="SMART" id="SM00493">
    <property type="entry name" value="TOPRIM"/>
    <property type="match status" value="1"/>
</dbReference>
<dbReference type="NCBIfam" id="TIGR01391">
    <property type="entry name" value="dnaG"/>
    <property type="match status" value="1"/>
</dbReference>
<dbReference type="EC" id="2.7.7.101" evidence="12"/>
<feature type="zinc finger region" description="CHC2-type" evidence="12 14">
    <location>
        <begin position="37"/>
        <end position="61"/>
    </location>
</feature>
<dbReference type="InterPro" id="IPR013264">
    <property type="entry name" value="DNAG_N"/>
</dbReference>
<keyword evidence="8 12" id="KW-0862">Zinc</keyword>
<dbReference type="InterPro" id="IPR006295">
    <property type="entry name" value="DNA_primase_DnaG"/>
</dbReference>
<comment type="subunit">
    <text evidence="12">Monomer. Interacts with DnaB.</text>
</comment>
<evidence type="ECO:0000256" key="7">
    <source>
        <dbReference type="ARBA" id="ARBA00022771"/>
    </source>
</evidence>
<dbReference type="Gene3D" id="1.10.860.10">
    <property type="entry name" value="DNAb Helicase, Chain A"/>
    <property type="match status" value="1"/>
</dbReference>
<dbReference type="PROSITE" id="PS50880">
    <property type="entry name" value="TOPRIM"/>
    <property type="match status" value="1"/>
</dbReference>
<keyword evidence="1 12" id="KW-0240">DNA-directed RNA polymerase</keyword>
<dbReference type="InterPro" id="IPR019475">
    <property type="entry name" value="DNA_primase_DnaB-bd"/>
</dbReference>
<dbReference type="PANTHER" id="PTHR30313:SF2">
    <property type="entry name" value="DNA PRIMASE"/>
    <property type="match status" value="1"/>
</dbReference>
<keyword evidence="7 12" id="KW-0863">Zinc-finger</keyword>
<dbReference type="Gene3D" id="3.90.580.10">
    <property type="entry name" value="Zinc finger, CHC2-type domain"/>
    <property type="match status" value="1"/>
</dbReference>
<dbReference type="GO" id="GO:0003677">
    <property type="term" value="F:DNA binding"/>
    <property type="evidence" value="ECO:0007669"/>
    <property type="project" value="UniProtKB-KW"/>
</dbReference>
<dbReference type="STRING" id="42354.SAMN05216333_1435"/>
<accession>A0A1H8UZM6</accession>
<evidence type="ECO:0000256" key="1">
    <source>
        <dbReference type="ARBA" id="ARBA00022478"/>
    </source>
</evidence>
<dbReference type="GO" id="GO:0008270">
    <property type="term" value="F:zinc ion binding"/>
    <property type="evidence" value="ECO:0007669"/>
    <property type="project" value="UniProtKB-UniRule"/>
</dbReference>
<dbReference type="InterPro" id="IPR037068">
    <property type="entry name" value="DNA_primase_core_N_sf"/>
</dbReference>
<dbReference type="SUPFAM" id="SSF117023">
    <property type="entry name" value="DNA primase DnaG, C-terminal domain"/>
    <property type="match status" value="1"/>
</dbReference>
<comment type="domain">
    <text evidence="12">Contains an N-terminal zinc-binding domain, a central core domain that contains the primase activity, and a C-terminal DnaB-binding domain.</text>
</comment>
<dbReference type="InterPro" id="IPR006171">
    <property type="entry name" value="TOPRIM_dom"/>
</dbReference>
<comment type="similarity">
    <text evidence="12 13">Belongs to the DnaG primase family.</text>
</comment>
<keyword evidence="17" id="KW-1185">Reference proteome</keyword>
<comment type="catalytic activity">
    <reaction evidence="12">
        <text>ssDNA + n NTP = ssDNA/pppN(pN)n-1 hybrid + (n-1) diphosphate.</text>
        <dbReference type="EC" id="2.7.7.101"/>
    </reaction>
</comment>
<dbReference type="GO" id="GO:1990077">
    <property type="term" value="C:primosome complex"/>
    <property type="evidence" value="ECO:0007669"/>
    <property type="project" value="UniProtKB-KW"/>
</dbReference>
<dbReference type="OrthoDB" id="9803773at2"/>
<dbReference type="Gene3D" id="3.90.980.10">
    <property type="entry name" value="DNA primase, catalytic core, N-terminal domain"/>
    <property type="match status" value="1"/>
</dbReference>
<evidence type="ECO:0000256" key="2">
    <source>
        <dbReference type="ARBA" id="ARBA00022515"/>
    </source>
</evidence>
<dbReference type="Pfam" id="PF01807">
    <property type="entry name" value="Zn_ribbon_DnaG"/>
    <property type="match status" value="1"/>
</dbReference>
<organism evidence="16 17">
    <name type="scientific">Nitrosomonas oligotropha</name>
    <dbReference type="NCBI Taxonomy" id="42354"/>
    <lineage>
        <taxon>Bacteria</taxon>
        <taxon>Pseudomonadati</taxon>
        <taxon>Pseudomonadota</taxon>
        <taxon>Betaproteobacteria</taxon>
        <taxon>Nitrosomonadales</taxon>
        <taxon>Nitrosomonadaceae</taxon>
        <taxon>Nitrosomonas</taxon>
    </lineage>
</organism>
<evidence type="ECO:0000256" key="11">
    <source>
        <dbReference type="ARBA" id="ARBA00023163"/>
    </source>
</evidence>
<evidence type="ECO:0000256" key="13">
    <source>
        <dbReference type="PIRNR" id="PIRNR002811"/>
    </source>
</evidence>
<dbReference type="FunFam" id="3.40.1360.10:FF:000002">
    <property type="entry name" value="DNA primase"/>
    <property type="match status" value="1"/>
</dbReference>
<keyword evidence="9" id="KW-0460">Magnesium</keyword>
<evidence type="ECO:0000313" key="17">
    <source>
        <dbReference type="Proteomes" id="UP000198814"/>
    </source>
</evidence>
<dbReference type="FunFam" id="3.90.580.10:FF:000001">
    <property type="entry name" value="DNA primase"/>
    <property type="match status" value="1"/>
</dbReference>
<keyword evidence="4 12" id="KW-0548">Nucleotidyltransferase</keyword>
<reference evidence="17" key="1">
    <citation type="submission" date="2016-10" db="EMBL/GenBank/DDBJ databases">
        <authorList>
            <person name="Varghese N."/>
            <person name="Submissions S."/>
        </authorList>
    </citation>
    <scope>NUCLEOTIDE SEQUENCE [LARGE SCALE GENOMIC DNA]</scope>
    <source>
        <strain evidence="17">Nm76</strain>
    </source>
</reference>
<dbReference type="RefSeq" id="WP_090321179.1">
    <property type="nucleotide sequence ID" value="NZ_FNOE01000025.1"/>
</dbReference>
<dbReference type="Pfam" id="PF08278">
    <property type="entry name" value="DnaG_DnaB_bind"/>
    <property type="match status" value="1"/>
</dbReference>
<keyword evidence="10 12" id="KW-0238">DNA-binding</keyword>
<dbReference type="EMBL" id="FODO01000043">
    <property type="protein sequence ID" value="SEP08615.1"/>
    <property type="molecule type" value="Genomic_DNA"/>
</dbReference>
<dbReference type="InterPro" id="IPR036977">
    <property type="entry name" value="DNA_primase_Znf_CHC2"/>
</dbReference>
<dbReference type="Pfam" id="PF13662">
    <property type="entry name" value="Toprim_4"/>
    <property type="match status" value="1"/>
</dbReference>
<dbReference type="CDD" id="cd03364">
    <property type="entry name" value="TOPRIM_DnaG_primases"/>
    <property type="match status" value="1"/>
</dbReference>
<sequence length="603" mass="67937">MIPQSFIHDLLSRVDIVDAIDRHVPLKKAGANFVACCPFHSEKTPSFTVSQSKQFYHCFGCGAHGNAISFLIEYSGLSFIEAVQDLAAYAGMQLPEQQSSNISHHSASDDSQQDFASDYDHNNAEISLQDLLNALQIATRYYREQLKASEKAIAYLKKRGLSGKTAARFAIGYAPADWQNLEAVFSDYNSDKTRKLLTQAGLVITSGETKQYDRFRDRIMFPILNQKGQIIGFGGRVLAKEEPKYLNSPETILFEKGRELYNLFSARRAIREANCVIVVEGYMDVIALSQHGIDHAVAALGTATTSFHIQKLLRQTDNIIFCFDGDKAGRKAAWRALENSLALLSDGKYLSFLFLPEGADPDSYINQFGKESFEQQLKQTLPLSEFLFKELCSEVNLQTSEGRAKLISDAKPLLQQVTAPALSLILIRRLAELSEIDQGELDELLQIKRSSKIRTTENKPAKQIISPLRWLILMLLLNPDCIEKLDKSWLAEWNENTEEAVALKALVDFLDQHLHLTKDKSAHSLMPFLQNSPHKTLLESIKSDALKWDDGFDLEAEFLGALKILQQAYRKKRVAELKNKSMTMSMLTDAEKLEFQQLIKQQS</sequence>
<proteinExistence type="inferred from homology"/>
<dbReference type="SUPFAM" id="SSF56731">
    <property type="entry name" value="DNA primase core"/>
    <property type="match status" value="1"/>
</dbReference>
<name>A0A1H8UZM6_9PROT</name>
<evidence type="ECO:0000256" key="9">
    <source>
        <dbReference type="ARBA" id="ARBA00022842"/>
    </source>
</evidence>
<keyword evidence="2 12" id="KW-0639">Primosome</keyword>
<evidence type="ECO:0000256" key="4">
    <source>
        <dbReference type="ARBA" id="ARBA00022695"/>
    </source>
</evidence>
<evidence type="ECO:0000256" key="14">
    <source>
        <dbReference type="PIRSR" id="PIRSR002811-1"/>
    </source>
</evidence>
<dbReference type="GO" id="GO:0006269">
    <property type="term" value="P:DNA replication, synthesis of primer"/>
    <property type="evidence" value="ECO:0007669"/>
    <property type="project" value="UniProtKB-UniRule"/>
</dbReference>
<dbReference type="SMART" id="SM00766">
    <property type="entry name" value="DnaG_DnaB_bind"/>
    <property type="match status" value="1"/>
</dbReference>
<dbReference type="GO" id="GO:0003899">
    <property type="term" value="F:DNA-directed RNA polymerase activity"/>
    <property type="evidence" value="ECO:0007669"/>
    <property type="project" value="UniProtKB-UniRule"/>
</dbReference>
<protein>
    <recommendedName>
        <fullName evidence="12 13">DNA primase</fullName>
        <ecNumber evidence="12">2.7.7.101</ecNumber>
    </recommendedName>
</protein>
<dbReference type="InterPro" id="IPR016136">
    <property type="entry name" value="DNA_helicase_N/primase_C"/>
</dbReference>